<proteinExistence type="predicted"/>
<evidence type="ECO:0000313" key="3">
    <source>
        <dbReference type="Proteomes" id="UP001163846"/>
    </source>
</evidence>
<comment type="caution">
    <text evidence="2">The sequence shown here is derived from an EMBL/GenBank/DDBJ whole genome shotgun (WGS) entry which is preliminary data.</text>
</comment>
<dbReference type="AlphaFoldDB" id="A0AA38UFQ1"/>
<keyword evidence="1" id="KW-0472">Membrane</keyword>
<feature type="transmembrane region" description="Helical" evidence="1">
    <location>
        <begin position="263"/>
        <end position="286"/>
    </location>
</feature>
<dbReference type="EMBL" id="MU806124">
    <property type="protein sequence ID" value="KAJ3839506.1"/>
    <property type="molecule type" value="Genomic_DNA"/>
</dbReference>
<evidence type="ECO:0000256" key="1">
    <source>
        <dbReference type="SAM" id="Phobius"/>
    </source>
</evidence>
<keyword evidence="1" id="KW-1133">Transmembrane helix</keyword>
<evidence type="ECO:0000313" key="2">
    <source>
        <dbReference type="EMBL" id="KAJ3839506.1"/>
    </source>
</evidence>
<feature type="transmembrane region" description="Helical" evidence="1">
    <location>
        <begin position="144"/>
        <end position="163"/>
    </location>
</feature>
<protein>
    <submittedName>
        <fullName evidence="2">Uncharacterized protein</fullName>
    </submittedName>
</protein>
<reference evidence="2" key="1">
    <citation type="submission" date="2022-08" db="EMBL/GenBank/DDBJ databases">
        <authorList>
            <consortium name="DOE Joint Genome Institute"/>
            <person name="Min B."/>
            <person name="Riley R."/>
            <person name="Sierra-Patev S."/>
            <person name="Naranjo-Ortiz M."/>
            <person name="Looney B."/>
            <person name="Konkel Z."/>
            <person name="Slot J.C."/>
            <person name="Sakamoto Y."/>
            <person name="Steenwyk J.L."/>
            <person name="Rokas A."/>
            <person name="Carro J."/>
            <person name="Camarero S."/>
            <person name="Ferreira P."/>
            <person name="Molpeceres G."/>
            <person name="Ruiz-Duenas F.J."/>
            <person name="Serrano A."/>
            <person name="Henrissat B."/>
            <person name="Drula E."/>
            <person name="Hughes K.W."/>
            <person name="Mata J.L."/>
            <person name="Ishikawa N.K."/>
            <person name="Vargas-Isla R."/>
            <person name="Ushijima S."/>
            <person name="Smith C.A."/>
            <person name="Ahrendt S."/>
            <person name="Andreopoulos W."/>
            <person name="He G."/>
            <person name="Labutti K."/>
            <person name="Lipzen A."/>
            <person name="Ng V."/>
            <person name="Sandor L."/>
            <person name="Barry K."/>
            <person name="Martinez A.T."/>
            <person name="Xiao Y."/>
            <person name="Gibbons J.G."/>
            <person name="Terashima K."/>
            <person name="Hibbett D.S."/>
            <person name="Grigoriev I.V."/>
        </authorList>
    </citation>
    <scope>NUCLEOTIDE SEQUENCE</scope>
    <source>
        <strain evidence="2">TFB9207</strain>
    </source>
</reference>
<sequence length="326" mass="36732">MSPDEQELLSSSAEVLFFNIVNSIVTITGYGAFVLGTTIAISSLLRRYPLRHSLSGRGLLVCLIVIFIFFTWHICYFGGLALTDFHYAFARILPGGLVAQIQSANNHTTAWRYVAEAWIPTIIALLDDCIIVWRAWILFQQDKFVRLSLMALMMANIGVNVADCIWSDIELQLEMTRFTTLDWLSFALTLAVNLYATILIALKAWHHHRFMKDALLYKKTRAQHILLLLVESGAIYCTIQTVYEVLLLLEIYTTVDTSFIRNTSITMSVYVLVAACYPVAVMILAYNDISPVAQIETFNFQVMLNSHSDAQTAVRRGRDRTGAAAI</sequence>
<organism evidence="2 3">
    <name type="scientific">Lentinula raphanica</name>
    <dbReference type="NCBI Taxonomy" id="153919"/>
    <lineage>
        <taxon>Eukaryota</taxon>
        <taxon>Fungi</taxon>
        <taxon>Dikarya</taxon>
        <taxon>Basidiomycota</taxon>
        <taxon>Agaricomycotina</taxon>
        <taxon>Agaricomycetes</taxon>
        <taxon>Agaricomycetidae</taxon>
        <taxon>Agaricales</taxon>
        <taxon>Marasmiineae</taxon>
        <taxon>Omphalotaceae</taxon>
        <taxon>Lentinula</taxon>
    </lineage>
</organism>
<keyword evidence="1" id="KW-0812">Transmembrane</keyword>
<feature type="transmembrane region" description="Helical" evidence="1">
    <location>
        <begin position="117"/>
        <end position="137"/>
    </location>
</feature>
<dbReference type="Proteomes" id="UP001163846">
    <property type="component" value="Unassembled WGS sequence"/>
</dbReference>
<feature type="transmembrane region" description="Helical" evidence="1">
    <location>
        <begin position="57"/>
        <end position="79"/>
    </location>
</feature>
<keyword evidence="3" id="KW-1185">Reference proteome</keyword>
<accession>A0AA38UFQ1</accession>
<feature type="transmembrane region" description="Helical" evidence="1">
    <location>
        <begin position="225"/>
        <end position="243"/>
    </location>
</feature>
<feature type="transmembrane region" description="Helical" evidence="1">
    <location>
        <begin position="183"/>
        <end position="205"/>
    </location>
</feature>
<name>A0AA38UFQ1_9AGAR</name>
<feature type="transmembrane region" description="Helical" evidence="1">
    <location>
        <begin position="20"/>
        <end position="45"/>
    </location>
</feature>
<gene>
    <name evidence="2" type="ORF">F5878DRAFT_709425</name>
</gene>